<gene>
    <name evidence="3" type="ORF">JCM9157_3421</name>
</gene>
<evidence type="ECO:0000313" key="3">
    <source>
        <dbReference type="EMBL" id="GAE36262.1"/>
    </source>
</evidence>
<protein>
    <recommendedName>
        <fullName evidence="2">HTH arsR-type domain-containing protein</fullName>
    </recommendedName>
</protein>
<organism evidence="3 4">
    <name type="scientific">Halalkalibacter akibai (strain ATCC 43226 / DSM 21942 / CIP 109018 / JCM 9157 / 1139)</name>
    <name type="common">Bacillus akibai</name>
    <dbReference type="NCBI Taxonomy" id="1236973"/>
    <lineage>
        <taxon>Bacteria</taxon>
        <taxon>Bacillati</taxon>
        <taxon>Bacillota</taxon>
        <taxon>Bacilli</taxon>
        <taxon>Bacillales</taxon>
        <taxon>Bacillaceae</taxon>
        <taxon>Halalkalibacter</taxon>
    </lineage>
</organism>
<dbReference type="InterPro" id="IPR036390">
    <property type="entry name" value="WH_DNA-bd_sf"/>
</dbReference>
<feature type="domain" description="HTH arsR-type" evidence="2">
    <location>
        <begin position="8"/>
        <end position="87"/>
    </location>
</feature>
<dbReference type="eggNOG" id="COG0640">
    <property type="taxonomic scope" value="Bacteria"/>
</dbReference>
<reference evidence="3 4" key="1">
    <citation type="journal article" date="2014" name="Genome Announc.">
        <title>Draft Genome Sequences of Three Alkaliphilic Bacillus Strains, Bacillus wakoensis JCM 9140T, Bacillus akibai JCM 9157T, and Bacillus hemicellulosilyticus JCM 9152T.</title>
        <authorList>
            <person name="Yuki M."/>
            <person name="Oshima K."/>
            <person name="Suda W."/>
            <person name="Oshida Y."/>
            <person name="Kitamura K."/>
            <person name="Iida T."/>
            <person name="Hattori M."/>
            <person name="Ohkuma M."/>
        </authorList>
    </citation>
    <scope>NUCLEOTIDE SEQUENCE [LARGE SCALE GENOMIC DNA]</scope>
    <source>
        <strain evidence="3 4">JCM 9157</strain>
    </source>
</reference>
<dbReference type="GO" id="GO:0003700">
    <property type="term" value="F:DNA-binding transcription factor activity"/>
    <property type="evidence" value="ECO:0007669"/>
    <property type="project" value="InterPro"/>
</dbReference>
<dbReference type="CDD" id="cd00090">
    <property type="entry name" value="HTH_ARSR"/>
    <property type="match status" value="1"/>
</dbReference>
<comment type="caution">
    <text evidence="3">The sequence shown here is derived from an EMBL/GenBank/DDBJ whole genome shotgun (WGS) entry which is preliminary data.</text>
</comment>
<dbReference type="InterPro" id="IPR001845">
    <property type="entry name" value="HTH_ArsR_DNA-bd_dom"/>
</dbReference>
<evidence type="ECO:0000259" key="2">
    <source>
        <dbReference type="SMART" id="SM00418"/>
    </source>
</evidence>
<evidence type="ECO:0000256" key="1">
    <source>
        <dbReference type="ARBA" id="ARBA00023125"/>
    </source>
</evidence>
<dbReference type="SMART" id="SM00418">
    <property type="entry name" value="HTH_ARSR"/>
    <property type="match status" value="1"/>
</dbReference>
<sequence>MNSNKADLILHPVRMKIIQTLLSYESMTVQQLLEKLDDVAQATMYRHLKQLLDADLIEVIATNKVRGTIEKTYAVKKANIILSETDLKDTTSEEHIRYFMAYQANLLKEFERYVTHHQTEDFKEDGLGYRQMTLQLSKVEMDQLGMELAELLQKYVNHKPDKERSARTFSMIFIPQK</sequence>
<proteinExistence type="predicted"/>
<dbReference type="InterPro" id="IPR011991">
    <property type="entry name" value="ArsR-like_HTH"/>
</dbReference>
<dbReference type="NCBIfam" id="NF005061">
    <property type="entry name" value="PRK06474.1"/>
    <property type="match status" value="1"/>
</dbReference>
<dbReference type="AlphaFoldDB" id="W4QWG9"/>
<dbReference type="Pfam" id="PF12840">
    <property type="entry name" value="HTH_20"/>
    <property type="match status" value="1"/>
</dbReference>
<name>W4QWG9_HALA3</name>
<dbReference type="EMBL" id="BAUV01000031">
    <property type="protein sequence ID" value="GAE36262.1"/>
    <property type="molecule type" value="Genomic_DNA"/>
</dbReference>
<dbReference type="OrthoDB" id="5949858at2"/>
<keyword evidence="1" id="KW-0238">DNA-binding</keyword>
<dbReference type="Gene3D" id="1.10.10.10">
    <property type="entry name" value="Winged helix-like DNA-binding domain superfamily/Winged helix DNA-binding domain"/>
    <property type="match status" value="1"/>
</dbReference>
<dbReference type="RefSeq" id="WP_035666105.1">
    <property type="nucleotide sequence ID" value="NZ_BAUV01000031.1"/>
</dbReference>
<dbReference type="SUPFAM" id="SSF46785">
    <property type="entry name" value="Winged helix' DNA-binding domain"/>
    <property type="match status" value="1"/>
</dbReference>
<dbReference type="GO" id="GO:0003677">
    <property type="term" value="F:DNA binding"/>
    <property type="evidence" value="ECO:0007669"/>
    <property type="project" value="UniProtKB-KW"/>
</dbReference>
<keyword evidence="4" id="KW-1185">Reference proteome</keyword>
<evidence type="ECO:0000313" key="4">
    <source>
        <dbReference type="Proteomes" id="UP000018896"/>
    </source>
</evidence>
<dbReference type="Gene3D" id="6.10.140.2180">
    <property type="match status" value="1"/>
</dbReference>
<accession>W4QWG9</accession>
<dbReference type="InterPro" id="IPR036388">
    <property type="entry name" value="WH-like_DNA-bd_sf"/>
</dbReference>
<dbReference type="Proteomes" id="UP000018896">
    <property type="component" value="Unassembled WGS sequence"/>
</dbReference>
<dbReference type="STRING" id="1236973.JCM9157_3421"/>